<feature type="compositionally biased region" description="Basic and acidic residues" evidence="2">
    <location>
        <begin position="276"/>
        <end position="290"/>
    </location>
</feature>
<feature type="region of interest" description="Disordered" evidence="2">
    <location>
        <begin position="896"/>
        <end position="953"/>
    </location>
</feature>
<feature type="compositionally biased region" description="Polar residues" evidence="2">
    <location>
        <begin position="798"/>
        <end position="814"/>
    </location>
</feature>
<evidence type="ECO:0000256" key="2">
    <source>
        <dbReference type="SAM" id="MobiDB-lite"/>
    </source>
</evidence>
<dbReference type="Proteomes" id="UP001314205">
    <property type="component" value="Unassembled WGS sequence"/>
</dbReference>
<evidence type="ECO:0000313" key="4">
    <source>
        <dbReference type="Proteomes" id="UP001314205"/>
    </source>
</evidence>
<feature type="coiled-coil region" evidence="1">
    <location>
        <begin position="441"/>
        <end position="471"/>
    </location>
</feature>
<evidence type="ECO:0000313" key="3">
    <source>
        <dbReference type="EMBL" id="CAK1591095.1"/>
    </source>
</evidence>
<feature type="region of interest" description="Disordered" evidence="2">
    <location>
        <begin position="1329"/>
        <end position="1350"/>
    </location>
</feature>
<evidence type="ECO:0000256" key="1">
    <source>
        <dbReference type="SAM" id="Coils"/>
    </source>
</evidence>
<comment type="caution">
    <text evidence="3">The sequence shown here is derived from an EMBL/GenBank/DDBJ whole genome shotgun (WGS) entry which is preliminary data.</text>
</comment>
<protein>
    <submittedName>
        <fullName evidence="3">Uncharacterized protein</fullName>
    </submittedName>
</protein>
<feature type="region of interest" description="Disordered" evidence="2">
    <location>
        <begin position="1008"/>
        <end position="1028"/>
    </location>
</feature>
<dbReference type="EMBL" id="CAVLGL010000086">
    <property type="protein sequence ID" value="CAK1591095.1"/>
    <property type="molecule type" value="Genomic_DNA"/>
</dbReference>
<feature type="region of interest" description="Disordered" evidence="2">
    <location>
        <begin position="787"/>
        <end position="839"/>
    </location>
</feature>
<name>A0AAV1L6Q1_9NEOP</name>
<gene>
    <name evidence="3" type="ORF">PARMNEM_LOCUS11372</name>
</gene>
<feature type="compositionally biased region" description="Polar residues" evidence="2">
    <location>
        <begin position="896"/>
        <end position="915"/>
    </location>
</feature>
<feature type="region of interest" description="Disordered" evidence="2">
    <location>
        <begin position="1617"/>
        <end position="1636"/>
    </location>
</feature>
<reference evidence="3 4" key="1">
    <citation type="submission" date="2023-11" db="EMBL/GenBank/DDBJ databases">
        <authorList>
            <person name="Hedman E."/>
            <person name="Englund M."/>
            <person name="Stromberg M."/>
            <person name="Nyberg Akerstrom W."/>
            <person name="Nylinder S."/>
            <person name="Jareborg N."/>
            <person name="Kallberg Y."/>
            <person name="Kronander E."/>
        </authorList>
    </citation>
    <scope>NUCLEOTIDE SEQUENCE [LARGE SCALE GENOMIC DNA]</scope>
</reference>
<proteinExistence type="predicted"/>
<keyword evidence="1" id="KW-0175">Coiled coil</keyword>
<sequence length="1698" mass="192598">MSALDKFKRRLVRDIARRIYQEKQSEDEMWQQLKQEYGCDCHLLWEHMRALTLKKLKRLLAAEDRVGYITGIARMTSTDWLTFDLVLVHEKVDVIGEDMTLGGKPEPEIFIKLLNLVEKYGIEVLAPKFLVDAWFNLTIEYNTGGRQCSPMLLQRRWYQLKESTRSKFYNFWQNYRGNPKLLQKANENKPTKVQMMIAERFQHVVTQPFQHWESLIQMKRVVQAGAFESRRRIKESADSNNENDPDLIVVEPTVETIEVAADSDNEDTPGISDKSSTNDDISKGNQLQHEEDLGVTIKTEPTDDVTEVEEQYAINELENIQIPVETTNHVLEDVKVIQDSSETVAVDAFREPSELTLPKITSVMGNVEIPIEFHTEINETEDENIQGNVDRNLPDDAMYLEIDKNNSHDSINMIEEKNNEVSENQSEDTQISFKTDVVSTNSSLKENVTDLDESNKMLEEQSEDIKSFLKKEVVTNFDELPIDLEFVDDGIELVDNDVEYIGEDRPVNIEGGDIKIEIKQELIDECVEENDVSFKIDQKLIMFPITFTKKLDDMNIFKNTSYFQVKGDDIIQRILNESKPTLKVPVKEEQISENESDSASETSDVHRVKYTSWLLKKPKFRSYNPIQLCKNPDFNTRLKRLTVGFFSIERNRQLFSACKPVTIDLHKAFETKLVNNTLHLEGSETPIIKQEKSDVCENTASVIPSAIPVQSLLDNSKVRVEELLPAKEEIDVSTTPVNNYCVIERSRSINLPDIEEIRRVNQKLLTAEVSPIPLKNNLAYNKPPVQLVKPADEDKPNSHSLSTPNTNHEIPSNVNDEEKKKRFMKRPLPIPKIRPSRTVPSWSVRVPQERIDDDVLLTEDTLNKVLCLLNGNDEPSPKSKHKKGDDTLLKEQEANQVKSNELNQENKQSVSNEKNVNVPRDPIDEMELRPSVAFRQHSNDSKKKRSRKNIAKPNRTIATQSGYCCWAQYKIQNFTQYGRRLRHLCPKPICNCCCRNLLLNKMLYPEKSSNTNVEDSRTEKQGQLSDNSLHKNFGINKHISDYENNININAEVHTAPTTQVVTIDSITPGASSDSSIQFPLSNITPVSLDGSQSEIETNETLSALVSLKESSFGEDCSSFEKDIIKPVQIEENVIQQSKCIEDVDGETNPKNEMLSKTPKRLMKTRIVSTVKYSPQYETKEAVGKQSKTQNLFPDSDSINQVDQGIRIEDCSSIETITLDDDEITDIAVMATNMDSNNMLLPKGVNLILLPDNTLSVSVDAGVQIDEGSLANLPEILTAVQKHLTETGIMQVFPQDAVLNVDDSCEINKTTSMLATSETQIKLAEDNSQNISNSNYEHSSSVPENSNLETNNLKTPDDVELNSQSVLNIQSNITKQITGNNTETKDETIDTIQENTCGVSMPDTNRKTILSDLMTLSGISPEDAFTPIEESPQYSVPKLVPVSIPSSSNTVIDNINKDDQSKLKKPIKRIKISIRKIERINLPKDKEPVIDLTNDCDNSVEVTEKSENDSENQSVQPLIKKYVVDVKHRKPNVSNDAQPLKLFKTVRPRILKKGFPQLLQLNNLDKKVKNALAKFYLPPRGNPPYIKILPKSAIVKDSTDTLSEENLKNFDEVRNSRDSKDKQIYEIDSDSSDDEPLAKKVKRIKEQPSKNSDESTIQINNITPVEKYNVPVEFIDEPPQITDKTVSESDGEENCILGM</sequence>
<accession>A0AAV1L6Q1</accession>
<organism evidence="3 4">
    <name type="scientific">Parnassius mnemosyne</name>
    <name type="common">clouded apollo</name>
    <dbReference type="NCBI Taxonomy" id="213953"/>
    <lineage>
        <taxon>Eukaryota</taxon>
        <taxon>Metazoa</taxon>
        <taxon>Ecdysozoa</taxon>
        <taxon>Arthropoda</taxon>
        <taxon>Hexapoda</taxon>
        <taxon>Insecta</taxon>
        <taxon>Pterygota</taxon>
        <taxon>Neoptera</taxon>
        <taxon>Endopterygota</taxon>
        <taxon>Lepidoptera</taxon>
        <taxon>Glossata</taxon>
        <taxon>Ditrysia</taxon>
        <taxon>Papilionoidea</taxon>
        <taxon>Papilionidae</taxon>
        <taxon>Parnassiinae</taxon>
        <taxon>Parnassini</taxon>
        <taxon>Parnassius</taxon>
        <taxon>Driopa</taxon>
    </lineage>
</organism>
<keyword evidence="4" id="KW-1185">Reference proteome</keyword>
<feature type="region of interest" description="Disordered" evidence="2">
    <location>
        <begin position="259"/>
        <end position="290"/>
    </location>
</feature>